<dbReference type="Gene3D" id="2.170.210.20">
    <property type="entry name" value="Spindle assembly abnormal protein 6, N-terminal domain"/>
    <property type="match status" value="1"/>
</dbReference>
<comment type="caution">
    <text evidence="11">The sequence shown here is derived from an EMBL/GenBank/DDBJ whole genome shotgun (WGS) entry which is preliminary data.</text>
</comment>
<evidence type="ECO:0000256" key="6">
    <source>
        <dbReference type="ARBA" id="ARBA00023306"/>
    </source>
</evidence>
<evidence type="ECO:0000256" key="4">
    <source>
        <dbReference type="ARBA" id="ARBA00023054"/>
    </source>
</evidence>
<evidence type="ECO:0000256" key="1">
    <source>
        <dbReference type="ARBA" id="ARBA00004300"/>
    </source>
</evidence>
<evidence type="ECO:0000259" key="10">
    <source>
        <dbReference type="Pfam" id="PF18594"/>
    </source>
</evidence>
<evidence type="ECO:0000256" key="8">
    <source>
        <dbReference type="SAM" id="MobiDB-lite"/>
    </source>
</evidence>
<organism evidence="11 12">
    <name type="scientific">Tegillarca granosa</name>
    <name type="common">Malaysian cockle</name>
    <name type="synonym">Anadara granosa</name>
    <dbReference type="NCBI Taxonomy" id="220873"/>
    <lineage>
        <taxon>Eukaryota</taxon>
        <taxon>Metazoa</taxon>
        <taxon>Spiralia</taxon>
        <taxon>Lophotrochozoa</taxon>
        <taxon>Mollusca</taxon>
        <taxon>Bivalvia</taxon>
        <taxon>Autobranchia</taxon>
        <taxon>Pteriomorphia</taxon>
        <taxon>Arcoida</taxon>
        <taxon>Arcoidea</taxon>
        <taxon>Arcidae</taxon>
        <taxon>Tegillarca</taxon>
    </lineage>
</organism>
<proteinExistence type="predicted"/>
<dbReference type="InterPro" id="IPR041513">
    <property type="entry name" value="SAS6_CC"/>
</dbReference>
<keyword evidence="3" id="KW-0963">Cytoplasm</keyword>
<feature type="domain" description="Spindle assembly abnormal protein 6 N-terminal" evidence="9">
    <location>
        <begin position="118"/>
        <end position="237"/>
    </location>
</feature>
<evidence type="ECO:0000256" key="3">
    <source>
        <dbReference type="ARBA" id="ARBA00022490"/>
    </source>
</evidence>
<keyword evidence="6" id="KW-0131">Cell cycle</keyword>
<dbReference type="InterPro" id="IPR038558">
    <property type="entry name" value="SAS-6_N_sf"/>
</dbReference>
<evidence type="ECO:0000256" key="5">
    <source>
        <dbReference type="ARBA" id="ARBA00023212"/>
    </source>
</evidence>
<dbReference type="PANTHER" id="PTHR44281">
    <property type="entry name" value="SPINDLE ASSEMBLY ABNORMAL PROTEIN 6 HOMOLOG"/>
    <property type="match status" value="1"/>
</dbReference>
<evidence type="ECO:0000259" key="9">
    <source>
        <dbReference type="Pfam" id="PF16531"/>
    </source>
</evidence>
<dbReference type="CDD" id="cd10142">
    <property type="entry name" value="HD_SAS6_N"/>
    <property type="match status" value="1"/>
</dbReference>
<evidence type="ECO:0000313" key="11">
    <source>
        <dbReference type="EMBL" id="KAJ8306431.1"/>
    </source>
</evidence>
<sequence>MKLDDMEKVARSEHWGQYKVIFLQIGENDIMTLIERQIVKKIYSISRALIESGVQFTLFGSFFDRHDRRYNKRVQKLRKVIKKTFPSLIWNHPFCLTNRNSIMQKDGKQLKEDMYSLKVYVQLKMELQTISSPLHKKELVVRLTDDKDLFFLYTLRLGEEDFQSLKSQQGLLVDFGAFPQKFIDLLEMALREEHKEMPKFVLHFVSQGGFSGERSTAVLNVIETNPFKHLTHLSLKFIPGTDSDVKKYLADCLKQLRDTNALLQQRLEYTDADLNQKLQHTQETLSSKTVELDHFKAEWTAKMNEQAARHKDEMATEREKSLQIQSNAQMKYERERKDLEQAHMKIVKQLEARLYEFEASNKDLTDRKYKSESTIRELKSKLATLEDENVRFKQELQSLRKQNTSLDSECHEQEKLINQLHTRIAVLEQEVKDKEQVIAKSTDLLDSEQDKKRKFEDELEYKHKDIQKMESKVKAMSEELMKGNEIIKKLQGEIKNYHAKIKLRSQIATEQEKLLGEKDQELERLRQDLATTKDSLKNNVDENKKLNENLETTMKKLEESRQLLKTNENVIQWLNKQINETQINHNRLGAFELPGTTTNFRPTGSAMVIFVPFFSTITAHQVTVLLVHTQIITYLTQEWPFQDHILTPTDNHSDPPLDPKYLQRREDAIPLRGLIQRTNSPPPIQTNTIPPSGNPIRLSQQTIVPKTSQPPPLASAYFPGQKMS</sequence>
<reference evidence="11 12" key="1">
    <citation type="submission" date="2022-12" db="EMBL/GenBank/DDBJ databases">
        <title>Chromosome-level genome of Tegillarca granosa.</title>
        <authorList>
            <person name="Kim J."/>
        </authorList>
    </citation>
    <scope>NUCLEOTIDE SEQUENCE [LARGE SCALE GENOMIC DNA]</scope>
    <source>
        <strain evidence="11">Teg-2019</strain>
        <tissue evidence="11">Adductor muscle</tissue>
    </source>
</reference>
<feature type="compositionally biased region" description="Polar residues" evidence="8">
    <location>
        <begin position="685"/>
        <end position="707"/>
    </location>
</feature>
<dbReference type="PANTHER" id="PTHR44281:SF2">
    <property type="entry name" value="SPINDLE ASSEMBLY ABNORMAL PROTEIN 6 HOMOLOG"/>
    <property type="match status" value="1"/>
</dbReference>
<evidence type="ECO:0000256" key="7">
    <source>
        <dbReference type="SAM" id="Coils"/>
    </source>
</evidence>
<evidence type="ECO:0000313" key="12">
    <source>
        <dbReference type="Proteomes" id="UP001217089"/>
    </source>
</evidence>
<evidence type="ECO:0000256" key="2">
    <source>
        <dbReference type="ARBA" id="ARBA00020407"/>
    </source>
</evidence>
<gene>
    <name evidence="11" type="ORF">KUTeg_016976</name>
</gene>
<feature type="region of interest" description="Disordered" evidence="8">
    <location>
        <begin position="675"/>
        <end position="724"/>
    </location>
</feature>
<dbReference type="InterPro" id="IPR032396">
    <property type="entry name" value="SAS-6_N"/>
</dbReference>
<keyword evidence="4 7" id="KW-0175">Coiled coil</keyword>
<keyword evidence="12" id="KW-1185">Reference proteome</keyword>
<dbReference type="Pfam" id="PF18594">
    <property type="entry name" value="Sas6_CC"/>
    <property type="match status" value="1"/>
</dbReference>
<name>A0ABQ9ERA0_TEGGR</name>
<accession>A0ABQ9ERA0</accession>
<protein>
    <recommendedName>
        <fullName evidence="2">Spindle assembly abnormal protein 6 homolog</fullName>
    </recommendedName>
</protein>
<feature type="coiled-coil region" evidence="7">
    <location>
        <begin position="508"/>
        <end position="567"/>
    </location>
</feature>
<dbReference type="EMBL" id="JARBDR010000813">
    <property type="protein sequence ID" value="KAJ8306431.1"/>
    <property type="molecule type" value="Genomic_DNA"/>
</dbReference>
<comment type="subcellular location">
    <subcellularLocation>
        <location evidence="1">Cytoplasm</location>
        <location evidence="1">Cytoskeleton</location>
        <location evidence="1">Microtubule organizing center</location>
        <location evidence="1">Centrosome</location>
    </subcellularLocation>
</comment>
<dbReference type="Pfam" id="PF16531">
    <property type="entry name" value="SAS-6_N"/>
    <property type="match status" value="1"/>
</dbReference>
<dbReference type="Proteomes" id="UP001217089">
    <property type="component" value="Unassembled WGS sequence"/>
</dbReference>
<dbReference type="SUPFAM" id="SSF90257">
    <property type="entry name" value="Myosin rod fragments"/>
    <property type="match status" value="1"/>
</dbReference>
<feature type="coiled-coil region" evidence="7">
    <location>
        <begin position="300"/>
        <end position="458"/>
    </location>
</feature>
<feature type="domain" description="SAS-6 coiled-coil" evidence="10">
    <location>
        <begin position="242"/>
        <end position="270"/>
    </location>
</feature>
<keyword evidence="5" id="KW-0206">Cytoskeleton</keyword>